<evidence type="ECO:0000313" key="1">
    <source>
        <dbReference type="EMBL" id="MBX34823.1"/>
    </source>
</evidence>
<reference evidence="1" key="1">
    <citation type="submission" date="2018-02" db="EMBL/GenBank/DDBJ databases">
        <title>Rhizophora mucronata_Transcriptome.</title>
        <authorList>
            <person name="Meera S.P."/>
            <person name="Sreeshan A."/>
            <person name="Augustine A."/>
        </authorList>
    </citation>
    <scope>NUCLEOTIDE SEQUENCE</scope>
    <source>
        <tissue evidence="1">Leaf</tissue>
    </source>
</reference>
<name>A0A2P2MX66_RHIMU</name>
<accession>A0A2P2MX66</accession>
<organism evidence="1">
    <name type="scientific">Rhizophora mucronata</name>
    <name type="common">Asiatic mangrove</name>
    <dbReference type="NCBI Taxonomy" id="61149"/>
    <lineage>
        <taxon>Eukaryota</taxon>
        <taxon>Viridiplantae</taxon>
        <taxon>Streptophyta</taxon>
        <taxon>Embryophyta</taxon>
        <taxon>Tracheophyta</taxon>
        <taxon>Spermatophyta</taxon>
        <taxon>Magnoliopsida</taxon>
        <taxon>eudicotyledons</taxon>
        <taxon>Gunneridae</taxon>
        <taxon>Pentapetalae</taxon>
        <taxon>rosids</taxon>
        <taxon>fabids</taxon>
        <taxon>Malpighiales</taxon>
        <taxon>Rhizophoraceae</taxon>
        <taxon>Rhizophora</taxon>
    </lineage>
</organism>
<dbReference type="EMBL" id="GGEC01054339">
    <property type="protein sequence ID" value="MBX34823.1"/>
    <property type="molecule type" value="Transcribed_RNA"/>
</dbReference>
<dbReference type="AlphaFoldDB" id="A0A2P2MX66"/>
<sequence length="29" mass="3168">MIDKSCMILSQCHLSRKNNIQTTLASSSG</sequence>
<proteinExistence type="predicted"/>
<protein>
    <submittedName>
        <fullName evidence="1">Uncharacterized protein</fullName>
    </submittedName>
</protein>